<protein>
    <recommendedName>
        <fullName evidence="10">Cyclin N-terminal domain-containing protein</fullName>
    </recommendedName>
</protein>
<proteinExistence type="inferred from homology"/>
<dbReference type="InterPro" id="IPR036915">
    <property type="entry name" value="Cyclin-like_sf"/>
</dbReference>
<evidence type="ECO:0000259" key="7">
    <source>
        <dbReference type="SMART" id="SM01332"/>
    </source>
</evidence>
<keyword evidence="2 4" id="KW-0195">Cyclin</keyword>
<dbReference type="EnsemblPlants" id="Kaladp0040s0248.1.v1.1">
    <property type="protein sequence ID" value="Kaladp0040s0248.1.v1.1"/>
    <property type="gene ID" value="Kaladp0040s0248.v1.1"/>
</dbReference>
<keyword evidence="1" id="KW-0132">Cell division</keyword>
<dbReference type="Pfam" id="PF00134">
    <property type="entry name" value="Cyclin_N"/>
    <property type="match status" value="1"/>
</dbReference>
<feature type="domain" description="Cyclin C-terminal" evidence="7">
    <location>
        <begin position="279"/>
        <end position="400"/>
    </location>
</feature>
<evidence type="ECO:0000256" key="4">
    <source>
        <dbReference type="RuleBase" id="RU000383"/>
    </source>
</evidence>
<dbReference type="PANTHER" id="PTHR10177">
    <property type="entry name" value="CYCLINS"/>
    <property type="match status" value="1"/>
</dbReference>
<evidence type="ECO:0000256" key="5">
    <source>
        <dbReference type="SAM" id="MobiDB-lite"/>
    </source>
</evidence>
<organism evidence="8 9">
    <name type="scientific">Kalanchoe fedtschenkoi</name>
    <name type="common">Lavender scallops</name>
    <name type="synonym">South American air plant</name>
    <dbReference type="NCBI Taxonomy" id="63787"/>
    <lineage>
        <taxon>Eukaryota</taxon>
        <taxon>Viridiplantae</taxon>
        <taxon>Streptophyta</taxon>
        <taxon>Embryophyta</taxon>
        <taxon>Tracheophyta</taxon>
        <taxon>Spermatophyta</taxon>
        <taxon>Magnoliopsida</taxon>
        <taxon>eudicotyledons</taxon>
        <taxon>Gunneridae</taxon>
        <taxon>Pentapetalae</taxon>
        <taxon>Saxifragales</taxon>
        <taxon>Crassulaceae</taxon>
        <taxon>Kalanchoe</taxon>
    </lineage>
</organism>
<dbReference type="InterPro" id="IPR048258">
    <property type="entry name" value="Cyclins_cyclin-box"/>
</dbReference>
<dbReference type="Gene3D" id="1.10.472.10">
    <property type="entry name" value="Cyclin-like"/>
    <property type="match status" value="2"/>
</dbReference>
<feature type="domain" description="Cyclin-like" evidence="6">
    <location>
        <begin position="186"/>
        <end position="270"/>
    </location>
</feature>
<dbReference type="SUPFAM" id="SSF47954">
    <property type="entry name" value="Cyclin-like"/>
    <property type="match status" value="2"/>
</dbReference>
<name>A0A7N0TMI6_KALFE</name>
<keyword evidence="3" id="KW-0131">Cell cycle</keyword>
<feature type="compositionally biased region" description="Low complexity" evidence="5">
    <location>
        <begin position="40"/>
        <end position="50"/>
    </location>
</feature>
<reference evidence="8" key="1">
    <citation type="submission" date="2021-01" db="UniProtKB">
        <authorList>
            <consortium name="EnsemblPlants"/>
        </authorList>
    </citation>
    <scope>IDENTIFICATION</scope>
</reference>
<evidence type="ECO:0000313" key="9">
    <source>
        <dbReference type="Proteomes" id="UP000594263"/>
    </source>
</evidence>
<evidence type="ECO:0000259" key="6">
    <source>
        <dbReference type="SMART" id="SM00385"/>
    </source>
</evidence>
<evidence type="ECO:0000256" key="2">
    <source>
        <dbReference type="ARBA" id="ARBA00023127"/>
    </source>
</evidence>
<sequence length="409" mass="45925">MGGNRRMGSWGRAAFPPAATCTKPAPGQSSVVRLVNARQHAPSPHPSAAPMISLTMSDRENRPPRGGVKRAQPSGDPRGAKRRRVVLGEIEGNVAATQPSSLEIGSISGGGGGNEDWAKENRFTESRKVGVGGENGRVDSMMCVRPCRIYQHLRSFEVRESMRPLPDYMEKVQKDLKPEMRMILVDWLVEVAEECRLSADAIFLAVNYVDRFLSRNVVSRNKLQLLGVSCILAASRYEETVPPYVEELCFMTDNSCTTDEVLKLEQEVVKFLNQELNAPTTKTFLRILSKVSLNNEQNSSLLELTGYYLAELSLLEYQLLRFPPSLIAASVVFVARCVMAPYQHPWTMELQQYSGYRPSEMKECVLGIHKLQLSKGHPCHAIREKFMQRKFKRVAQMSLADIPVQYFNN</sequence>
<dbReference type="Pfam" id="PF02984">
    <property type="entry name" value="Cyclin_C"/>
    <property type="match status" value="1"/>
</dbReference>
<comment type="similarity">
    <text evidence="4">Belongs to the cyclin family.</text>
</comment>
<dbReference type="GO" id="GO:0051301">
    <property type="term" value="P:cell division"/>
    <property type="evidence" value="ECO:0007669"/>
    <property type="project" value="UniProtKB-KW"/>
</dbReference>
<dbReference type="InterPro" id="IPR006671">
    <property type="entry name" value="Cyclin_N"/>
</dbReference>
<dbReference type="InterPro" id="IPR004367">
    <property type="entry name" value="Cyclin_C-dom"/>
</dbReference>
<dbReference type="Proteomes" id="UP000594263">
    <property type="component" value="Unplaced"/>
</dbReference>
<evidence type="ECO:0008006" key="10">
    <source>
        <dbReference type="Google" id="ProtNLM"/>
    </source>
</evidence>
<dbReference type="PROSITE" id="PS00292">
    <property type="entry name" value="CYCLINS"/>
    <property type="match status" value="1"/>
</dbReference>
<dbReference type="InterPro" id="IPR039361">
    <property type="entry name" value="Cyclin"/>
</dbReference>
<dbReference type="InterPro" id="IPR013763">
    <property type="entry name" value="Cyclin-like_dom"/>
</dbReference>
<dbReference type="SMART" id="SM01332">
    <property type="entry name" value="Cyclin_C"/>
    <property type="match status" value="1"/>
</dbReference>
<keyword evidence="9" id="KW-1185">Reference proteome</keyword>
<evidence type="ECO:0000256" key="3">
    <source>
        <dbReference type="ARBA" id="ARBA00023306"/>
    </source>
</evidence>
<dbReference type="AlphaFoldDB" id="A0A7N0TMI6"/>
<feature type="domain" description="Cyclin-like" evidence="6">
    <location>
        <begin position="283"/>
        <end position="370"/>
    </location>
</feature>
<accession>A0A7N0TMI6</accession>
<feature type="region of interest" description="Disordered" evidence="5">
    <location>
        <begin position="1"/>
        <end position="82"/>
    </location>
</feature>
<dbReference type="FunFam" id="1.10.472.10:FF:000001">
    <property type="entry name" value="G2/mitotic-specific cyclin"/>
    <property type="match status" value="1"/>
</dbReference>
<dbReference type="SMART" id="SM00385">
    <property type="entry name" value="CYCLIN"/>
    <property type="match status" value="2"/>
</dbReference>
<evidence type="ECO:0000256" key="1">
    <source>
        <dbReference type="ARBA" id="ARBA00022618"/>
    </source>
</evidence>
<evidence type="ECO:0000313" key="8">
    <source>
        <dbReference type="EnsemblPlants" id="Kaladp0040s0248.1.v1.1"/>
    </source>
</evidence>
<dbReference type="Gramene" id="Kaladp0040s0248.1.v1.1">
    <property type="protein sequence ID" value="Kaladp0040s0248.1.v1.1"/>
    <property type="gene ID" value="Kaladp0040s0248.v1.1"/>
</dbReference>